<reference evidence="3" key="2">
    <citation type="submission" date="2025-08" db="UniProtKB">
        <authorList>
            <consortium name="RefSeq"/>
        </authorList>
    </citation>
    <scope>IDENTIFICATION</scope>
    <source>
        <tissue evidence="3">Leaf</tissue>
    </source>
</reference>
<evidence type="ECO:0000256" key="1">
    <source>
        <dbReference type="SAM" id="MobiDB-lite"/>
    </source>
</evidence>
<name>A0A6P8CNM2_PUNGR</name>
<dbReference type="OrthoDB" id="1933837at2759"/>
<feature type="compositionally biased region" description="Basic residues" evidence="1">
    <location>
        <begin position="1"/>
        <end position="10"/>
    </location>
</feature>
<reference evidence="2" key="1">
    <citation type="journal article" date="2020" name="Plant Biotechnol. J.">
        <title>The pomegranate (Punica granatum L.) draft genome dissects genetic divergence between soft- and hard-seeded cultivars.</title>
        <authorList>
            <person name="Luo X."/>
            <person name="Li H."/>
            <person name="Wu Z."/>
            <person name="Yao W."/>
            <person name="Zhao P."/>
            <person name="Cao D."/>
            <person name="Yu H."/>
            <person name="Li K."/>
            <person name="Poudel K."/>
            <person name="Zhao D."/>
            <person name="Zhang F."/>
            <person name="Xia X."/>
            <person name="Chen L."/>
            <person name="Wang Q."/>
            <person name="Jing D."/>
            <person name="Cao S."/>
        </authorList>
    </citation>
    <scope>NUCLEOTIDE SEQUENCE [LARGE SCALE GENOMIC DNA]</scope>
    <source>
        <strain evidence="2">cv. Tunisia</strain>
    </source>
</reference>
<evidence type="ECO:0000313" key="2">
    <source>
        <dbReference type="Proteomes" id="UP000515151"/>
    </source>
</evidence>
<feature type="compositionally biased region" description="Polar residues" evidence="1">
    <location>
        <begin position="59"/>
        <end position="74"/>
    </location>
</feature>
<accession>A0A6P8CNM2</accession>
<feature type="region of interest" description="Disordered" evidence="1">
    <location>
        <begin position="1"/>
        <end position="77"/>
    </location>
</feature>
<protein>
    <submittedName>
        <fullName evidence="3">Uncharacterized protein LOC116197098 isoform X1</fullName>
    </submittedName>
</protein>
<organism evidence="2 3">
    <name type="scientific">Punica granatum</name>
    <name type="common">Pomegranate</name>
    <dbReference type="NCBI Taxonomy" id="22663"/>
    <lineage>
        <taxon>Eukaryota</taxon>
        <taxon>Viridiplantae</taxon>
        <taxon>Streptophyta</taxon>
        <taxon>Embryophyta</taxon>
        <taxon>Tracheophyta</taxon>
        <taxon>Spermatophyta</taxon>
        <taxon>Magnoliopsida</taxon>
        <taxon>eudicotyledons</taxon>
        <taxon>Gunneridae</taxon>
        <taxon>Pentapetalae</taxon>
        <taxon>rosids</taxon>
        <taxon>malvids</taxon>
        <taxon>Myrtales</taxon>
        <taxon>Lythraceae</taxon>
        <taxon>Punica</taxon>
    </lineage>
</organism>
<dbReference type="Proteomes" id="UP000515151">
    <property type="component" value="Chromosome 1"/>
</dbReference>
<dbReference type="GeneID" id="116197098"/>
<keyword evidence="2" id="KW-1185">Reference proteome</keyword>
<dbReference type="PANTHER" id="PTHR37371:SF1">
    <property type="entry name" value="KINESIN-LIKE PROTEIN"/>
    <property type="match status" value="1"/>
</dbReference>
<gene>
    <name evidence="3" type="primary">LOC116197098</name>
</gene>
<dbReference type="PANTHER" id="PTHR37371">
    <property type="entry name" value="OS08G0180400 PROTEIN"/>
    <property type="match status" value="1"/>
</dbReference>
<dbReference type="AlphaFoldDB" id="A0A6P8CNM2"/>
<dbReference type="RefSeq" id="XP_031382986.1">
    <property type="nucleotide sequence ID" value="XM_031527126.1"/>
</dbReference>
<feature type="compositionally biased region" description="Low complexity" evidence="1">
    <location>
        <begin position="18"/>
        <end position="45"/>
    </location>
</feature>
<proteinExistence type="predicted"/>
<sequence length="211" mass="22967">MGRKPYRKIKVSPLPMASISPPSSHGSLSSLIFSSGAKAGGSSSKSKARSFHIKARTDGVSSIGASPSGKTPASVSDLKDFASSSLDDLKRHLDRSHSAILKDFEASHSRLHKRFKMQTQSCQQLMDKVDEECRKISEQINETQNAMKETYTEFMEDVQASSSRCMSVAHSLSGSFLSCLDLVCKTSIPELLKSFEKAIDDIRSRSGIAST</sequence>
<evidence type="ECO:0000313" key="3">
    <source>
        <dbReference type="RefSeq" id="XP_031382986.1"/>
    </source>
</evidence>